<dbReference type="EMBL" id="CP042997">
    <property type="protein sequence ID" value="QEH35120.1"/>
    <property type="molecule type" value="Genomic_DNA"/>
</dbReference>
<evidence type="ECO:0000256" key="1">
    <source>
        <dbReference type="SAM" id="MobiDB-lite"/>
    </source>
</evidence>
<organism evidence="2 3">
    <name type="scientific">Aquisphaera giovannonii</name>
    <dbReference type="NCBI Taxonomy" id="406548"/>
    <lineage>
        <taxon>Bacteria</taxon>
        <taxon>Pseudomonadati</taxon>
        <taxon>Planctomycetota</taxon>
        <taxon>Planctomycetia</taxon>
        <taxon>Isosphaerales</taxon>
        <taxon>Isosphaeraceae</taxon>
        <taxon>Aquisphaera</taxon>
    </lineage>
</organism>
<feature type="region of interest" description="Disordered" evidence="1">
    <location>
        <begin position="56"/>
        <end position="95"/>
    </location>
</feature>
<feature type="region of interest" description="Disordered" evidence="1">
    <location>
        <begin position="420"/>
        <end position="454"/>
    </location>
</feature>
<evidence type="ECO:0000313" key="3">
    <source>
        <dbReference type="Proteomes" id="UP000324233"/>
    </source>
</evidence>
<dbReference type="AlphaFoldDB" id="A0A5B9W512"/>
<name>A0A5B9W512_9BACT</name>
<feature type="region of interest" description="Disordered" evidence="1">
    <location>
        <begin position="223"/>
        <end position="251"/>
    </location>
</feature>
<dbReference type="Proteomes" id="UP000324233">
    <property type="component" value="Chromosome"/>
</dbReference>
<accession>A0A5B9W512</accession>
<dbReference type="KEGG" id="agv:OJF2_36650"/>
<keyword evidence="3" id="KW-1185">Reference proteome</keyword>
<feature type="compositionally biased region" description="Low complexity" evidence="1">
    <location>
        <begin position="180"/>
        <end position="191"/>
    </location>
</feature>
<protein>
    <submittedName>
        <fullName evidence="2">Uncharacterized protein</fullName>
    </submittedName>
</protein>
<gene>
    <name evidence="2" type="ORF">OJF2_36650</name>
</gene>
<feature type="compositionally biased region" description="Gly residues" evidence="1">
    <location>
        <begin position="67"/>
        <end position="81"/>
    </location>
</feature>
<feature type="compositionally biased region" description="Low complexity" evidence="1">
    <location>
        <begin position="233"/>
        <end position="251"/>
    </location>
</feature>
<proteinExistence type="predicted"/>
<feature type="region of interest" description="Disordered" evidence="1">
    <location>
        <begin position="161"/>
        <end position="208"/>
    </location>
</feature>
<sequence>MEPLEDRRLLSGLVGPVEPVNPVVVVVRTSFVGPLTAGVAPGTPIDGPAPLVVVRGWSHPDSPDAGGPFGGQGSAGYGPGSGWSPSDRPAESLGLPRSFAYGTSLGAGASTPWSSAPTLSEAFSARPWSGGWGGGAGMDRPWLKGAEPAHGWMSIAESAFSPWSEPGQSTQGGGPSYRGEAPSQAQEQQAAMLSQGAEAAWQRPHDGAGPMLASVAAIALGGPPRDPLPPLASPTRPADAPSAAAAAAQALPPTPSAAAAASLSKENAPRASLGVVEALARGGMLELSTGLQPGLLLGNVVSGLLPGGSLPAQPAPVAGHGHGRAADPGQAAAQMEGLTADAAAAAGELAAPEGAGPIAEALPADGRSLRAAIERLLDGFNDVDVAPAGADPAAEARGGPVSVGILGLLAMTLAARHRLRSRRPAASARRREGREGDQALELPELPGSWSTRLT</sequence>
<evidence type="ECO:0000313" key="2">
    <source>
        <dbReference type="EMBL" id="QEH35120.1"/>
    </source>
</evidence>
<reference evidence="2 3" key="1">
    <citation type="submission" date="2019-08" db="EMBL/GenBank/DDBJ databases">
        <title>Deep-cultivation of Planctomycetes and their phenomic and genomic characterization uncovers novel biology.</title>
        <authorList>
            <person name="Wiegand S."/>
            <person name="Jogler M."/>
            <person name="Boedeker C."/>
            <person name="Pinto D."/>
            <person name="Vollmers J."/>
            <person name="Rivas-Marin E."/>
            <person name="Kohn T."/>
            <person name="Peeters S.H."/>
            <person name="Heuer A."/>
            <person name="Rast P."/>
            <person name="Oberbeckmann S."/>
            <person name="Bunk B."/>
            <person name="Jeske O."/>
            <person name="Meyerdierks A."/>
            <person name="Storesund J.E."/>
            <person name="Kallscheuer N."/>
            <person name="Luecker S."/>
            <person name="Lage O.M."/>
            <person name="Pohl T."/>
            <person name="Merkel B.J."/>
            <person name="Hornburger P."/>
            <person name="Mueller R.-W."/>
            <person name="Bruemmer F."/>
            <person name="Labrenz M."/>
            <person name="Spormann A.M."/>
            <person name="Op den Camp H."/>
            <person name="Overmann J."/>
            <person name="Amann R."/>
            <person name="Jetten M.S.M."/>
            <person name="Mascher T."/>
            <person name="Medema M.H."/>
            <person name="Devos D.P."/>
            <person name="Kaster A.-K."/>
            <person name="Ovreas L."/>
            <person name="Rohde M."/>
            <person name="Galperin M.Y."/>
            <person name="Jogler C."/>
        </authorList>
    </citation>
    <scope>NUCLEOTIDE SEQUENCE [LARGE SCALE GENOMIC DNA]</scope>
    <source>
        <strain evidence="2 3">OJF2</strain>
    </source>
</reference>
<dbReference type="RefSeq" id="WP_148594957.1">
    <property type="nucleotide sequence ID" value="NZ_CP042997.1"/>
</dbReference>